<protein>
    <recommendedName>
        <fullName evidence="4">Geranylgeranyl pyrophosphate synthetase</fullName>
    </recommendedName>
</protein>
<evidence type="ECO:0000256" key="1">
    <source>
        <dbReference type="SAM" id="MobiDB-lite"/>
    </source>
</evidence>
<comment type="caution">
    <text evidence="2">The sequence shown here is derived from an EMBL/GenBank/DDBJ whole genome shotgun (WGS) entry which is preliminary data.</text>
</comment>
<feature type="compositionally biased region" description="Basic and acidic residues" evidence="1">
    <location>
        <begin position="231"/>
        <end position="245"/>
    </location>
</feature>
<gene>
    <name evidence="2" type="ORF">N657DRAFT_690176</name>
</gene>
<sequence>MASKWSKGSHLWYAKRVAEPPEAPPPPLGDLIRTWRVEDLDDEARTYQDQAQIRNPRTVNSFNWVGKRGGDPTILIPGKPPQWTPQAHPSRLKEDSGRSFRDKNAARYPKHPTEPAVVAALAADPTIPAEIDMFACGSTFGNLLRFVQGQDRPFRMLVYKLHTTVFLVRRENSPTELIPDVRGYGHAFPEANTTWEADVRGSVSHQRLVRYEFGGLDLVVRFEADGYLKPEVHKTDGRSPKHEFKPSTTSSSQHQSILNDLTSSLSSTTITPFLPNNNTSSIISTSTPSTNSKTPTDKIPLTITRAGELIPSTYLFDLKTRSIRTRQNVKSHPLTDQLPRLWVSQIPNFILAFHASGLFEPKDTEIRDVREDVARWEKENAKELARLAVLLRWVRREEEEKALPGRGCWR</sequence>
<keyword evidence="3" id="KW-1185">Reference proteome</keyword>
<feature type="compositionally biased region" description="Basic and acidic residues" evidence="1">
    <location>
        <begin position="91"/>
        <end position="105"/>
    </location>
</feature>
<feature type="region of interest" description="Disordered" evidence="1">
    <location>
        <begin position="231"/>
        <end position="257"/>
    </location>
</feature>
<feature type="compositionally biased region" description="Low complexity" evidence="1">
    <location>
        <begin position="276"/>
        <end position="294"/>
    </location>
</feature>
<accession>A0AAN6U1H7</accession>
<reference evidence="2" key="2">
    <citation type="submission" date="2023-05" db="EMBL/GenBank/DDBJ databases">
        <authorList>
            <consortium name="Lawrence Berkeley National Laboratory"/>
            <person name="Steindorff A."/>
            <person name="Hensen N."/>
            <person name="Bonometti L."/>
            <person name="Westerberg I."/>
            <person name="Brannstrom I.O."/>
            <person name="Guillou S."/>
            <person name="Cros-Aarteil S."/>
            <person name="Calhoun S."/>
            <person name="Haridas S."/>
            <person name="Kuo A."/>
            <person name="Mondo S."/>
            <person name="Pangilinan J."/>
            <person name="Riley R."/>
            <person name="Labutti K."/>
            <person name="Andreopoulos B."/>
            <person name="Lipzen A."/>
            <person name="Chen C."/>
            <person name="Yanf M."/>
            <person name="Daum C."/>
            <person name="Ng V."/>
            <person name="Clum A."/>
            <person name="Ohm R."/>
            <person name="Martin F."/>
            <person name="Silar P."/>
            <person name="Natvig D."/>
            <person name="Lalanne C."/>
            <person name="Gautier V."/>
            <person name="Ament-Velasquez S.L."/>
            <person name="Kruys A."/>
            <person name="Hutchinson M.I."/>
            <person name="Powell A.J."/>
            <person name="Barry K."/>
            <person name="Miller A.N."/>
            <person name="Grigoriev I.V."/>
            <person name="Debuchy R."/>
            <person name="Gladieux P."/>
            <person name="Thoren M.H."/>
            <person name="Johannesson H."/>
        </authorList>
    </citation>
    <scope>NUCLEOTIDE SEQUENCE</scope>
    <source>
        <strain evidence="2">CBS 731.68</strain>
    </source>
</reference>
<evidence type="ECO:0008006" key="4">
    <source>
        <dbReference type="Google" id="ProtNLM"/>
    </source>
</evidence>
<dbReference type="AlphaFoldDB" id="A0AAN6U1H7"/>
<proteinExistence type="predicted"/>
<evidence type="ECO:0000313" key="3">
    <source>
        <dbReference type="Proteomes" id="UP001302602"/>
    </source>
</evidence>
<evidence type="ECO:0000313" key="2">
    <source>
        <dbReference type="EMBL" id="KAK4124693.1"/>
    </source>
</evidence>
<dbReference type="PANTHER" id="PTHR35179:SF2">
    <property type="entry name" value="START DOMAIN-CONTAINING PROTEIN"/>
    <property type="match status" value="1"/>
</dbReference>
<dbReference type="Proteomes" id="UP001302602">
    <property type="component" value="Unassembled WGS sequence"/>
</dbReference>
<organism evidence="2 3">
    <name type="scientific">Parathielavia appendiculata</name>
    <dbReference type="NCBI Taxonomy" id="2587402"/>
    <lineage>
        <taxon>Eukaryota</taxon>
        <taxon>Fungi</taxon>
        <taxon>Dikarya</taxon>
        <taxon>Ascomycota</taxon>
        <taxon>Pezizomycotina</taxon>
        <taxon>Sordariomycetes</taxon>
        <taxon>Sordariomycetidae</taxon>
        <taxon>Sordariales</taxon>
        <taxon>Chaetomiaceae</taxon>
        <taxon>Parathielavia</taxon>
    </lineage>
</organism>
<dbReference type="PANTHER" id="PTHR35179">
    <property type="entry name" value="PROTEIN CBG02620"/>
    <property type="match status" value="1"/>
</dbReference>
<dbReference type="GeneID" id="87833804"/>
<dbReference type="EMBL" id="MU853227">
    <property type="protein sequence ID" value="KAK4124693.1"/>
    <property type="molecule type" value="Genomic_DNA"/>
</dbReference>
<feature type="compositionally biased region" description="Polar residues" evidence="1">
    <location>
        <begin position="246"/>
        <end position="257"/>
    </location>
</feature>
<name>A0AAN6U1H7_9PEZI</name>
<dbReference type="RefSeq" id="XP_062648464.1">
    <property type="nucleotide sequence ID" value="XM_062797036.1"/>
</dbReference>
<feature type="region of interest" description="Disordered" evidence="1">
    <location>
        <begin position="77"/>
        <end position="109"/>
    </location>
</feature>
<feature type="region of interest" description="Disordered" evidence="1">
    <location>
        <begin position="276"/>
        <end position="298"/>
    </location>
</feature>
<reference evidence="2" key="1">
    <citation type="journal article" date="2023" name="Mol. Phylogenet. Evol.">
        <title>Genome-scale phylogeny and comparative genomics of the fungal order Sordariales.</title>
        <authorList>
            <person name="Hensen N."/>
            <person name="Bonometti L."/>
            <person name="Westerberg I."/>
            <person name="Brannstrom I.O."/>
            <person name="Guillou S."/>
            <person name="Cros-Aarteil S."/>
            <person name="Calhoun S."/>
            <person name="Haridas S."/>
            <person name="Kuo A."/>
            <person name="Mondo S."/>
            <person name="Pangilinan J."/>
            <person name="Riley R."/>
            <person name="LaButti K."/>
            <person name="Andreopoulos B."/>
            <person name="Lipzen A."/>
            <person name="Chen C."/>
            <person name="Yan M."/>
            <person name="Daum C."/>
            <person name="Ng V."/>
            <person name="Clum A."/>
            <person name="Steindorff A."/>
            <person name="Ohm R.A."/>
            <person name="Martin F."/>
            <person name="Silar P."/>
            <person name="Natvig D.O."/>
            <person name="Lalanne C."/>
            <person name="Gautier V."/>
            <person name="Ament-Velasquez S.L."/>
            <person name="Kruys A."/>
            <person name="Hutchinson M.I."/>
            <person name="Powell A.J."/>
            <person name="Barry K."/>
            <person name="Miller A.N."/>
            <person name="Grigoriev I.V."/>
            <person name="Debuchy R."/>
            <person name="Gladieux P."/>
            <person name="Hiltunen Thoren M."/>
            <person name="Johannesson H."/>
        </authorList>
    </citation>
    <scope>NUCLEOTIDE SEQUENCE</scope>
    <source>
        <strain evidence="2">CBS 731.68</strain>
    </source>
</reference>